<sequence>MASESLVYSNAFNFNDFVNGSVDARTGMYTFSVSLGEIKSGGLNGPSLPIQLQFNPLNSTDTGFGKGWHLALTRYDVLNKVLSLSSGERYKASETASALLFSELKLNTLKVSKPEAGRYDIVHKNGVIEELRLHGSSNIAVPIRIVAANGTSITLAYTSINGLPVLSEVRDAQRVLLSITRNASVKLTLYPGTDCEAAFTLSQSSAQVTVGMPIGGEWKLGLQQIGGLNCIISVESPLGGMETIRYKMVGHRFPPSGPLQSMPCVSAHISNPRFDQPSITTNYDFSDANFLGFGAGINWSNEGDNLYRAGANYTYTSTERLMLGERVHSSTVRTYNKFHLLVSQVSICGDASTTRSIEYHQLPGVNLAGQPEQFRMPKVETVIHENRRTGVKSLPQVTRTEYDEWGNLLRQTEPSGVTTVCEFYPSTASDGCPADPLGFVRFEKQRTVSPATGFASAPTSLTRYRYDLLTKADSATVPGIVPVQEQFLELSGQTQTLRAQTDLDYFNVPSDPSRHGLVRKQTVIREGKPTHCEFEYRLNGTVLELQTTQTGFDGARKTTARTLSAINGTKLSERNEDEGTVIFTHDPFGRLLRETVAPGTAFEASRSWSYQLASGSVTPASMVSVDVNGVQQRVTCDGLGRTIRIDEQDSDSQAGGPLRMVYSAQYNAIGQLVEEIATDWLQGVPLGQKKSFVFDEWGQLKTTLHADGRAEHLEFDPVTLQEASWQQGMGKTVTVYQKFGKPQSVETFDLQGRSLGKILHEYDGLGRGVSQTDPAGNKTLYQYDVFNRLRRSVLPDGHAVETEYAVHSHGQLPVEVKVAGRSLGQQTFDGLGRLIQSKVGGRVTTAGFEAGVSKPVWEQTPGGDRVEYRYEPNLGGLVTQRKAGGLVASYSYDHRLGLPTMCTEQGRETRFEYYPSGRLKGETSTQGARQDKALYTYSLGGRPLTCTDVFGNQHKTDYDQHGRPKSFEHNSLKAAFTYNALGQLAMVNAQEANGTRSLLTRLAYDDLGREVSRSFEVSGSGTQTLTSSYTLASKLAQRMMKSGNEVLRDERFSYDRRGRLTEYTCSGTQRPRDPHGKEIIKQVFVLDAMDNIVTLETEFPGGKNLCSYDYSASDPTQLIGIRHSHKDYPAPVVLQYDANGQLIKDEQLRMLTYDALGRLTQVASAVGAVVRGYHYDAQDRLVEMSQRVGPVTRRYYREGRVINEENGQDKSTCLHNVDVVLGQSRQGQSAGTRLLGTDQQQSVLTEVMGAQRQDVAYSPYGHRPAEGGLFSLLGFSGQQLDPLTGLYLLGNGYRAYSPTLMRFLSPDSMSPFGAGGLNPYAYCGGDPINRVDPTGHFWKALLGIALSIAGFALSVVTMGAATPLAVIGLTLAASSATLGVAGIIVNEVAPESGVGDILGWASLATGVLSVGAGLGALSKVAVQWGSKLANAYKPGLSSKGAQAAAKEMARGMGKGSSKAGSSMVKGKGAKAAAKVAKSGGKADDAPVKWSLKEPKGKNIKADLSDSAMEQYDVFRKGVADEGLSPVQASQKMGDPKYTLLEKKLNRFEVRISGKDRVTFLVDETDHIVEILQVGGHT</sequence>
<keyword evidence="2" id="KW-1185">Reference proteome</keyword>
<evidence type="ECO:0000313" key="2">
    <source>
        <dbReference type="Proteomes" id="UP001259420"/>
    </source>
</evidence>
<accession>A0ACC6JUA1</accession>
<dbReference type="Proteomes" id="UP001259420">
    <property type="component" value="Unassembled WGS sequence"/>
</dbReference>
<comment type="caution">
    <text evidence="1">The sequence shown here is derived from an EMBL/GenBank/DDBJ whole genome shotgun (WGS) entry which is preliminary data.</text>
</comment>
<evidence type="ECO:0000313" key="1">
    <source>
        <dbReference type="EMBL" id="MDR6610023.1"/>
    </source>
</evidence>
<gene>
    <name evidence="1" type="ORF">J2X87_005127</name>
</gene>
<proteinExistence type="predicted"/>
<organism evidence="1 2">
    <name type="scientific">Pseudomonas synxantha</name>
    <dbReference type="NCBI Taxonomy" id="47883"/>
    <lineage>
        <taxon>Bacteria</taxon>
        <taxon>Pseudomonadati</taxon>
        <taxon>Pseudomonadota</taxon>
        <taxon>Gammaproteobacteria</taxon>
        <taxon>Pseudomonadales</taxon>
        <taxon>Pseudomonadaceae</taxon>
        <taxon>Pseudomonas</taxon>
    </lineage>
</organism>
<dbReference type="EMBL" id="JAVDSD010000016">
    <property type="protein sequence ID" value="MDR6610023.1"/>
    <property type="molecule type" value="Genomic_DNA"/>
</dbReference>
<name>A0ACC6JUA1_9PSED</name>
<reference evidence="1" key="1">
    <citation type="submission" date="2023-07" db="EMBL/GenBank/DDBJ databases">
        <title>Sorghum-associated microbial communities from plants grown in Nebraska, USA.</title>
        <authorList>
            <person name="Schachtman D."/>
        </authorList>
    </citation>
    <scope>NUCLEOTIDE SEQUENCE</scope>
    <source>
        <strain evidence="1">BE46</strain>
    </source>
</reference>
<protein>
    <submittedName>
        <fullName evidence="1">RHS repeat-associated protein</fullName>
    </submittedName>
</protein>